<accession>A0A0B6Z4W8</accession>
<feature type="non-terminal residue" evidence="2">
    <location>
        <position position="132"/>
    </location>
</feature>
<gene>
    <name evidence="2" type="primary">ORF49165</name>
</gene>
<reference evidence="2" key="1">
    <citation type="submission" date="2014-12" db="EMBL/GenBank/DDBJ databases">
        <title>Insight into the proteome of Arion vulgaris.</title>
        <authorList>
            <person name="Aradska J."/>
            <person name="Bulat T."/>
            <person name="Smidak R."/>
            <person name="Sarate P."/>
            <person name="Gangsoo J."/>
            <person name="Sialana F."/>
            <person name="Bilban M."/>
            <person name="Lubec G."/>
        </authorList>
    </citation>
    <scope>NUCLEOTIDE SEQUENCE</scope>
    <source>
        <tissue evidence="2">Skin</tissue>
    </source>
</reference>
<keyword evidence="1" id="KW-0732">Signal</keyword>
<feature type="chain" id="PRO_5002112092" evidence="1">
    <location>
        <begin position="29"/>
        <end position="132"/>
    </location>
</feature>
<feature type="signal peptide" evidence="1">
    <location>
        <begin position="1"/>
        <end position="28"/>
    </location>
</feature>
<sequence>MIKSAMASIYTVPLLATILMLPAVSCQAQASTNKTEWMLQYMQNLYDAQKRKTAGPSEIIHQLTNTLEFDWPCDYVKEFYQDRGLFDPTANILSGVDVFNNVLYATVFRTSKKVSSGLNRVLIKEGKSLLQP</sequence>
<proteinExistence type="predicted"/>
<protein>
    <submittedName>
        <fullName evidence="2">Uncharacterized protein</fullName>
    </submittedName>
</protein>
<dbReference type="AlphaFoldDB" id="A0A0B6Z4W8"/>
<organism evidence="2">
    <name type="scientific">Arion vulgaris</name>
    <dbReference type="NCBI Taxonomy" id="1028688"/>
    <lineage>
        <taxon>Eukaryota</taxon>
        <taxon>Metazoa</taxon>
        <taxon>Spiralia</taxon>
        <taxon>Lophotrochozoa</taxon>
        <taxon>Mollusca</taxon>
        <taxon>Gastropoda</taxon>
        <taxon>Heterobranchia</taxon>
        <taxon>Euthyneura</taxon>
        <taxon>Panpulmonata</taxon>
        <taxon>Eupulmonata</taxon>
        <taxon>Stylommatophora</taxon>
        <taxon>Helicina</taxon>
        <taxon>Arionoidea</taxon>
        <taxon>Arionidae</taxon>
        <taxon>Arion</taxon>
    </lineage>
</organism>
<dbReference type="EMBL" id="HACG01016834">
    <property type="protein sequence ID" value="CEK63699.1"/>
    <property type="molecule type" value="Transcribed_RNA"/>
</dbReference>
<name>A0A0B6Z4W8_9EUPU</name>
<evidence type="ECO:0000313" key="2">
    <source>
        <dbReference type="EMBL" id="CEK63699.1"/>
    </source>
</evidence>
<evidence type="ECO:0000256" key="1">
    <source>
        <dbReference type="SAM" id="SignalP"/>
    </source>
</evidence>